<dbReference type="PANTHER" id="PTHR40086">
    <property type="entry name" value="PHOSPHOTRANSFERASE YTMP-RELATED"/>
    <property type="match status" value="1"/>
</dbReference>
<dbReference type="InterPro" id="IPR002575">
    <property type="entry name" value="Aminoglycoside_PTrfase"/>
</dbReference>
<dbReference type="Gene3D" id="3.30.200.20">
    <property type="entry name" value="Phosphorylase Kinase, domain 1"/>
    <property type="match status" value="1"/>
</dbReference>
<dbReference type="CDD" id="cd05151">
    <property type="entry name" value="ChoK-like"/>
    <property type="match status" value="1"/>
</dbReference>
<name>A0ABU0FHR6_9HYPH</name>
<dbReference type="Pfam" id="PF01636">
    <property type="entry name" value="APH"/>
    <property type="match status" value="1"/>
</dbReference>
<dbReference type="Proteomes" id="UP001237448">
    <property type="component" value="Unassembled WGS sequence"/>
</dbReference>
<organism evidence="2 3">
    <name type="scientific">Labrys monachus</name>
    <dbReference type="NCBI Taxonomy" id="217067"/>
    <lineage>
        <taxon>Bacteria</taxon>
        <taxon>Pseudomonadati</taxon>
        <taxon>Pseudomonadota</taxon>
        <taxon>Alphaproteobacteria</taxon>
        <taxon>Hyphomicrobiales</taxon>
        <taxon>Xanthobacteraceae</taxon>
        <taxon>Labrys</taxon>
    </lineage>
</organism>
<dbReference type="SUPFAM" id="SSF56112">
    <property type="entry name" value="Protein kinase-like (PK-like)"/>
    <property type="match status" value="1"/>
</dbReference>
<dbReference type="RefSeq" id="WP_307430657.1">
    <property type="nucleotide sequence ID" value="NZ_JAUSVK010000001.1"/>
</dbReference>
<reference evidence="2 3" key="1">
    <citation type="submission" date="2023-07" db="EMBL/GenBank/DDBJ databases">
        <title>Genomic Encyclopedia of Type Strains, Phase IV (KMG-IV): sequencing the most valuable type-strain genomes for metagenomic binning, comparative biology and taxonomic classification.</title>
        <authorList>
            <person name="Goeker M."/>
        </authorList>
    </citation>
    <scope>NUCLEOTIDE SEQUENCE [LARGE SCALE GENOMIC DNA]</scope>
    <source>
        <strain evidence="2 3">DSM 5896</strain>
    </source>
</reference>
<keyword evidence="3" id="KW-1185">Reference proteome</keyword>
<dbReference type="PANTHER" id="PTHR40086:SF1">
    <property type="entry name" value="CELL CYCLE REGULATOR CCRZ"/>
    <property type="match status" value="1"/>
</dbReference>
<dbReference type="InterPro" id="IPR011009">
    <property type="entry name" value="Kinase-like_dom_sf"/>
</dbReference>
<evidence type="ECO:0000259" key="1">
    <source>
        <dbReference type="Pfam" id="PF01636"/>
    </source>
</evidence>
<dbReference type="EMBL" id="JAUSVK010000001">
    <property type="protein sequence ID" value="MDQ0394153.1"/>
    <property type="molecule type" value="Genomic_DNA"/>
</dbReference>
<feature type="domain" description="Aminoglycoside phosphotransferase" evidence="1">
    <location>
        <begin position="21"/>
        <end position="237"/>
    </location>
</feature>
<accession>A0ABU0FHR6</accession>
<dbReference type="Gene3D" id="3.90.1200.10">
    <property type="match status" value="1"/>
</dbReference>
<evidence type="ECO:0000313" key="2">
    <source>
        <dbReference type="EMBL" id="MDQ0394153.1"/>
    </source>
</evidence>
<dbReference type="InterPro" id="IPR052077">
    <property type="entry name" value="CcrZ_PhaseVar_Mediator"/>
</dbReference>
<comment type="caution">
    <text evidence="2">The sequence shown here is derived from an EMBL/GenBank/DDBJ whole genome shotgun (WGS) entry which is preliminary data.</text>
</comment>
<gene>
    <name evidence="2" type="ORF">J3R73_003945</name>
</gene>
<evidence type="ECO:0000313" key="3">
    <source>
        <dbReference type="Proteomes" id="UP001237448"/>
    </source>
</evidence>
<sequence>MPLPDLTTRLAALPLWSGPLEIEPLPGGLTNRNVLVRSGQGRFVARAAGDNAIHGIDRRAEQAATRAAAEAGLGPELVWAEADLMVLRHVEGRTLAATDLAEAATLRRTVALLRLAGTAMPRLYRGPVLDRRPLVLLDRYRRMLSERPNRWRGAVEACRPLLTRLAAGLAAIPPGFAHNDIHGGNLIDDGHRLWLVDWEYAGQGQPMADIASLANNALLSEEHAGEALAQWLGHGPDAGEREAFAAMRLAAALRDLLWGYAQDAFAAPPAEDLADYIAVNEQRVKTAAQRLQPRR</sequence>
<proteinExistence type="predicted"/>
<protein>
    <submittedName>
        <fullName evidence="2">Thiamine kinase-like enzyme</fullName>
    </submittedName>
</protein>